<dbReference type="RefSeq" id="WP_151891267.1">
    <property type="nucleotide sequence ID" value="NZ_VNIK02000011.1"/>
</dbReference>
<dbReference type="InterPro" id="IPR011250">
    <property type="entry name" value="OMP/PagP_B-barrel"/>
</dbReference>
<comment type="caution">
    <text evidence="2">The sequence shown here is derived from an EMBL/GenBank/DDBJ whole genome shotgun (WGS) entry which is preliminary data.</text>
</comment>
<dbReference type="EMBL" id="VNIK02000011">
    <property type="protein sequence ID" value="KAB5485720.1"/>
    <property type="molecule type" value="Genomic_DNA"/>
</dbReference>
<dbReference type="SUPFAM" id="SSF56925">
    <property type="entry name" value="OMPA-like"/>
    <property type="match status" value="1"/>
</dbReference>
<keyword evidence="1" id="KW-0732">Signal</keyword>
<proteinExistence type="predicted"/>
<gene>
    <name evidence="2" type="ORF">FOT42_014570</name>
</gene>
<organism evidence="2 3">
    <name type="scientific">Flagellimonas hadalis</name>
    <dbReference type="NCBI Taxonomy" id="2597517"/>
    <lineage>
        <taxon>Bacteria</taxon>
        <taxon>Pseudomonadati</taxon>
        <taxon>Bacteroidota</taxon>
        <taxon>Flavobacteriia</taxon>
        <taxon>Flavobacteriales</taxon>
        <taxon>Flavobacteriaceae</taxon>
        <taxon>Flagellimonas</taxon>
    </lineage>
</organism>
<dbReference type="OrthoDB" id="947434at2"/>
<accession>A0A5N5IQM6</accession>
<protein>
    <submittedName>
        <fullName evidence="2">PorT family protein</fullName>
    </submittedName>
</protein>
<dbReference type="Proteomes" id="UP000319204">
    <property type="component" value="Unassembled WGS sequence"/>
</dbReference>
<keyword evidence="3" id="KW-1185">Reference proteome</keyword>
<evidence type="ECO:0000256" key="1">
    <source>
        <dbReference type="SAM" id="SignalP"/>
    </source>
</evidence>
<feature type="signal peptide" evidence="1">
    <location>
        <begin position="1"/>
        <end position="20"/>
    </location>
</feature>
<evidence type="ECO:0000313" key="3">
    <source>
        <dbReference type="Proteomes" id="UP000319204"/>
    </source>
</evidence>
<dbReference type="AlphaFoldDB" id="A0A5N5IQM6"/>
<name>A0A5N5IQM6_9FLAO</name>
<evidence type="ECO:0000313" key="2">
    <source>
        <dbReference type="EMBL" id="KAB5485720.1"/>
    </source>
</evidence>
<sequence>MKRIVLVTVAVFALAFSAQAQDVRFGATAGYLNARGSVKAEGISISASESGFYIGAVADFVVSDNFSVQPELLYASVDESEGLLLPILGKFAISEKFNFQVGPQLVFSLEETPEDFSGVEFDIAGGIGYDINEDFFVEARYTFQINNSYTGSEDVKVRSNYLTVGLGYKFL</sequence>
<reference evidence="2" key="1">
    <citation type="submission" date="2019-10" db="EMBL/GenBank/DDBJ databases">
        <title>Muricauda hadale sp. nov., a piezophilic bacterium isolated from hadopelagic water of the Mariana Trench.</title>
        <authorList>
            <person name="Wei Y."/>
        </authorList>
    </citation>
    <scope>NUCLEOTIDE SEQUENCE [LARGE SCALE GENOMIC DNA]</scope>
    <source>
        <strain evidence="2">MT-229</strain>
    </source>
</reference>
<feature type="chain" id="PRO_5024377168" evidence="1">
    <location>
        <begin position="21"/>
        <end position="171"/>
    </location>
</feature>